<evidence type="ECO:0000256" key="1">
    <source>
        <dbReference type="SAM" id="MobiDB-lite"/>
    </source>
</evidence>
<gene>
    <name evidence="2" type="ORF">OCH7691_04382</name>
</gene>
<keyword evidence="3" id="KW-1185">Reference proteome</keyword>
<dbReference type="Proteomes" id="UP000193200">
    <property type="component" value="Unassembled WGS sequence"/>
</dbReference>
<evidence type="ECO:0000313" key="3">
    <source>
        <dbReference type="Proteomes" id="UP000193200"/>
    </source>
</evidence>
<reference evidence="2 3" key="1">
    <citation type="submission" date="2017-03" db="EMBL/GenBank/DDBJ databases">
        <authorList>
            <person name="Afonso C.L."/>
            <person name="Miller P.J."/>
            <person name="Scott M.A."/>
            <person name="Spackman E."/>
            <person name="Goraichik I."/>
            <person name="Dimitrov K.M."/>
            <person name="Suarez D.L."/>
            <person name="Swayne D.E."/>
        </authorList>
    </citation>
    <scope>NUCLEOTIDE SEQUENCE [LARGE SCALE GENOMIC DNA]</scope>
    <source>
        <strain evidence="2 3">CECT 7691</strain>
    </source>
</reference>
<sequence>MAIRLNLPTEDYWLDLGQGVRVQVRPLTAAEYQVAQQRSVVKARELGEQRRDIEAAGGKVTGLVDSADRVDAVGIGAFLFGQALARAGIVAWEGVLGPDGDSALPVTVENVENFMRIPSMHTAFVREYLAPLNLVSAEGNGSAPSPSGTGAAGATIAGGATKRKPRARKAAPARPAKNART</sequence>
<feature type="region of interest" description="Disordered" evidence="1">
    <location>
        <begin position="138"/>
        <end position="181"/>
    </location>
</feature>
<dbReference type="AlphaFoldDB" id="A0A1Y5TZ19"/>
<proteinExistence type="predicted"/>
<feature type="compositionally biased region" description="Low complexity" evidence="1">
    <location>
        <begin position="141"/>
        <end position="160"/>
    </location>
</feature>
<feature type="compositionally biased region" description="Basic residues" evidence="1">
    <location>
        <begin position="161"/>
        <end position="181"/>
    </location>
</feature>
<name>A0A1Y5TZ19_9PROT</name>
<dbReference type="OrthoDB" id="7585945at2"/>
<dbReference type="EMBL" id="FWFR01000006">
    <property type="protein sequence ID" value="SLN77312.1"/>
    <property type="molecule type" value="Genomic_DNA"/>
</dbReference>
<dbReference type="RefSeq" id="WP_085885712.1">
    <property type="nucleotide sequence ID" value="NZ_FWFR01000006.1"/>
</dbReference>
<dbReference type="InParanoid" id="A0A1Y5TZ19"/>
<accession>A0A1Y5TZ19</accession>
<organism evidence="2 3">
    <name type="scientific">Oceanibacterium hippocampi</name>
    <dbReference type="NCBI Taxonomy" id="745714"/>
    <lineage>
        <taxon>Bacteria</taxon>
        <taxon>Pseudomonadati</taxon>
        <taxon>Pseudomonadota</taxon>
        <taxon>Alphaproteobacteria</taxon>
        <taxon>Sneathiellales</taxon>
        <taxon>Sneathiellaceae</taxon>
        <taxon>Oceanibacterium</taxon>
    </lineage>
</organism>
<evidence type="ECO:0000313" key="2">
    <source>
        <dbReference type="EMBL" id="SLN77312.1"/>
    </source>
</evidence>
<protein>
    <submittedName>
        <fullName evidence="2">Uncharacterized protein</fullName>
    </submittedName>
</protein>